<dbReference type="PANTHER" id="PTHR11214">
    <property type="entry name" value="BETA-1,3-N-ACETYLGLUCOSAMINYLTRANSFERASE"/>
    <property type="match status" value="1"/>
</dbReference>
<dbReference type="Gene3D" id="3.90.550.50">
    <property type="match status" value="1"/>
</dbReference>
<keyword evidence="7" id="KW-1133">Transmembrane helix</keyword>
<proteinExistence type="inferred from homology"/>
<evidence type="ECO:0000256" key="9">
    <source>
        <dbReference type="ARBA" id="ARBA00023136"/>
    </source>
</evidence>
<reference evidence="11" key="2">
    <citation type="submission" date="2024-04" db="EMBL/GenBank/DDBJ databases">
        <authorList>
            <person name="Chen Y."/>
            <person name="Shah S."/>
            <person name="Dougan E. K."/>
            <person name="Thang M."/>
            <person name="Chan C."/>
        </authorList>
    </citation>
    <scope>NUCLEOTIDE SEQUENCE [LARGE SCALE GENOMIC DNA]</scope>
</reference>
<dbReference type="Proteomes" id="UP001152797">
    <property type="component" value="Unassembled WGS sequence"/>
</dbReference>
<evidence type="ECO:0000256" key="8">
    <source>
        <dbReference type="ARBA" id="ARBA00023034"/>
    </source>
</evidence>
<keyword evidence="4" id="KW-0808">Transferase</keyword>
<dbReference type="GO" id="GO:0000139">
    <property type="term" value="C:Golgi membrane"/>
    <property type="evidence" value="ECO:0007669"/>
    <property type="project" value="UniProtKB-SubCell"/>
</dbReference>
<comment type="similarity">
    <text evidence="2">Belongs to the glycosyltransferase 31 family.</text>
</comment>
<dbReference type="EMBL" id="CAMXCT020001202">
    <property type="protein sequence ID" value="CAL1141175.1"/>
    <property type="molecule type" value="Genomic_DNA"/>
</dbReference>
<dbReference type="GO" id="GO:0008378">
    <property type="term" value="F:galactosyltransferase activity"/>
    <property type="evidence" value="ECO:0007669"/>
    <property type="project" value="TreeGrafter"/>
</dbReference>
<evidence type="ECO:0000313" key="12">
    <source>
        <dbReference type="EMBL" id="CAL4775112.1"/>
    </source>
</evidence>
<dbReference type="OrthoDB" id="2139606at2759"/>
<dbReference type="EMBL" id="CAMXCT030001202">
    <property type="protein sequence ID" value="CAL4775112.1"/>
    <property type="molecule type" value="Genomic_DNA"/>
</dbReference>
<protein>
    <submittedName>
        <fullName evidence="12">UDP-Gal betaGal beta 1,3-galactosyltransferase, polypeptide 6</fullName>
    </submittedName>
</protein>
<evidence type="ECO:0000256" key="6">
    <source>
        <dbReference type="ARBA" id="ARBA00022968"/>
    </source>
</evidence>
<reference evidence="10" key="1">
    <citation type="submission" date="2022-10" db="EMBL/GenBank/DDBJ databases">
        <authorList>
            <person name="Chen Y."/>
            <person name="Dougan E. K."/>
            <person name="Chan C."/>
            <person name="Rhodes N."/>
            <person name="Thang M."/>
        </authorList>
    </citation>
    <scope>NUCLEOTIDE SEQUENCE</scope>
</reference>
<evidence type="ECO:0000313" key="13">
    <source>
        <dbReference type="Proteomes" id="UP001152797"/>
    </source>
</evidence>
<evidence type="ECO:0000256" key="3">
    <source>
        <dbReference type="ARBA" id="ARBA00022676"/>
    </source>
</evidence>
<evidence type="ECO:0000313" key="10">
    <source>
        <dbReference type="EMBL" id="CAI3987800.1"/>
    </source>
</evidence>
<sequence length="601" mass="68079">MRCLLLTLIKVEAGCDFNVTSEREGRGHVSRDGGVTCEVAWSAWSAWSPDIEADLVFTDDLQQVPFAARHGNRVFLERLEMPRLGEAMDSILQMKDHLLSVLLPREGSIAWEDPQTRVIADQVMQVIPKHVYVDEGSLSSLEDAFRAYRFSLIVDDERSVSQALIHSIAWGSIPLFNGFSHLLAMLPRVVFPWNRSHFRIDQLLNFLPEINEEIGSLWQQHRLLQDQLLYRYATDFQSTLKAFSCTLCETMVAKPGKSTAKGRSSIPTIFVGVYSASGNFEKREVVRGTWGRIFQKRGFRVKFFLGQPPETLAREVKSESHEHQDLVLLDVQEGYQWNSLKGLRFLEWCSSNVLAEFLVKVDDDVYLRPLPLISLLEHRPPAGYVWGYFDFFSPVPREEGQAFYNSEATYPFDAFPPYARGLVRALSMDVVHGLATLSREGKLPVISGDDPCFGVHLRYLRDDPRMIPRMTLDDRDSYRVFAMEPSCNPGLWSHVTPRSWVIHHVSPEQVQCMWDADVEAGLYQVSGSTVELPMVAQRAAQQAASFATVAEMQEPPAFPDLCQCLQSGPLAAELAGRQDKINASRTFMMWGHPSLLDQEDS</sequence>
<dbReference type="InterPro" id="IPR002659">
    <property type="entry name" value="Glyco_trans_31"/>
</dbReference>
<comment type="caution">
    <text evidence="10">The sequence shown here is derived from an EMBL/GenBank/DDBJ whole genome shotgun (WGS) entry which is preliminary data.</text>
</comment>
<comment type="subcellular location">
    <subcellularLocation>
        <location evidence="1">Golgi apparatus membrane</location>
        <topology evidence="1">Single-pass type II membrane protein</topology>
    </subcellularLocation>
</comment>
<evidence type="ECO:0000256" key="7">
    <source>
        <dbReference type="ARBA" id="ARBA00022989"/>
    </source>
</evidence>
<evidence type="ECO:0000256" key="5">
    <source>
        <dbReference type="ARBA" id="ARBA00022692"/>
    </source>
</evidence>
<keyword evidence="8" id="KW-0333">Golgi apparatus</keyword>
<accession>A0A9P1FV01</accession>
<keyword evidence="6" id="KW-0735">Signal-anchor</keyword>
<evidence type="ECO:0000313" key="11">
    <source>
        <dbReference type="EMBL" id="CAL1141175.1"/>
    </source>
</evidence>
<evidence type="ECO:0000256" key="4">
    <source>
        <dbReference type="ARBA" id="ARBA00022679"/>
    </source>
</evidence>
<keyword evidence="3" id="KW-0328">Glycosyltransferase</keyword>
<organism evidence="10">
    <name type="scientific">Cladocopium goreaui</name>
    <dbReference type="NCBI Taxonomy" id="2562237"/>
    <lineage>
        <taxon>Eukaryota</taxon>
        <taxon>Sar</taxon>
        <taxon>Alveolata</taxon>
        <taxon>Dinophyceae</taxon>
        <taxon>Suessiales</taxon>
        <taxon>Symbiodiniaceae</taxon>
        <taxon>Cladocopium</taxon>
    </lineage>
</organism>
<dbReference type="Pfam" id="PF01762">
    <property type="entry name" value="Galactosyl_T"/>
    <property type="match status" value="1"/>
</dbReference>
<dbReference type="EMBL" id="CAMXCT010001202">
    <property type="protein sequence ID" value="CAI3987800.1"/>
    <property type="molecule type" value="Genomic_DNA"/>
</dbReference>
<evidence type="ECO:0000256" key="2">
    <source>
        <dbReference type="ARBA" id="ARBA00008661"/>
    </source>
</evidence>
<name>A0A9P1FV01_9DINO</name>
<dbReference type="AlphaFoldDB" id="A0A9P1FV01"/>
<keyword evidence="13" id="KW-1185">Reference proteome</keyword>
<dbReference type="PANTHER" id="PTHR11214:SF3">
    <property type="entry name" value="BETA-1,3-GALACTOSYLTRANSFERASE 6"/>
    <property type="match status" value="1"/>
</dbReference>
<evidence type="ECO:0000256" key="1">
    <source>
        <dbReference type="ARBA" id="ARBA00004323"/>
    </source>
</evidence>
<keyword evidence="9" id="KW-0472">Membrane</keyword>
<gene>
    <name evidence="10" type="ORF">C1SCF055_LOCUS15045</name>
</gene>
<keyword evidence="5" id="KW-0812">Transmembrane</keyword>